<feature type="region of interest" description="Disordered" evidence="1">
    <location>
        <begin position="60"/>
        <end position="88"/>
    </location>
</feature>
<organism evidence="2">
    <name type="scientific">Picea sitchensis</name>
    <name type="common">Sitka spruce</name>
    <name type="synonym">Pinus sitchensis</name>
    <dbReference type="NCBI Taxonomy" id="3332"/>
    <lineage>
        <taxon>Eukaryota</taxon>
        <taxon>Viridiplantae</taxon>
        <taxon>Streptophyta</taxon>
        <taxon>Embryophyta</taxon>
        <taxon>Tracheophyta</taxon>
        <taxon>Spermatophyta</taxon>
        <taxon>Pinopsida</taxon>
        <taxon>Pinidae</taxon>
        <taxon>Conifers I</taxon>
        <taxon>Pinales</taxon>
        <taxon>Pinaceae</taxon>
        <taxon>Picea</taxon>
    </lineage>
</organism>
<evidence type="ECO:0000313" key="2">
    <source>
        <dbReference type="EMBL" id="ADE76529.1"/>
    </source>
</evidence>
<sequence>MEAPGESTGNSKESGVKEERMKIIKQTRERFGRFFYRFPEGESSADISRESLWREIDMNRTRINRDNGSSDMKRKQRGNPVETKEYGR</sequence>
<dbReference type="PANTHER" id="PTHR46192">
    <property type="entry name" value="BROAD-RANGE ACID PHOSPHATASE DET1"/>
    <property type="match status" value="1"/>
</dbReference>
<protein>
    <submittedName>
        <fullName evidence="2">Uncharacterized protein</fullName>
    </submittedName>
</protein>
<proteinExistence type="evidence at transcript level"/>
<name>D5AAG0_PICSI</name>
<dbReference type="EMBL" id="BT123194">
    <property type="protein sequence ID" value="ADE76529.1"/>
    <property type="molecule type" value="mRNA"/>
</dbReference>
<dbReference type="InterPro" id="IPR052765">
    <property type="entry name" value="PGM-Related"/>
</dbReference>
<feature type="region of interest" description="Disordered" evidence="1">
    <location>
        <begin position="1"/>
        <end position="21"/>
    </location>
</feature>
<accession>D5AAG0</accession>
<reference evidence="2" key="1">
    <citation type="submission" date="2010-04" db="EMBL/GenBank/DDBJ databases">
        <authorList>
            <person name="Reid K.E."/>
            <person name="Liao N."/>
            <person name="Chan S."/>
            <person name="Docking R."/>
            <person name="Taylor G."/>
            <person name="Moore R."/>
            <person name="Mayo M."/>
            <person name="Munro S."/>
            <person name="King J."/>
            <person name="Yanchuk A."/>
            <person name="Holt R."/>
            <person name="Jones S."/>
            <person name="Marra M."/>
            <person name="Ritland C.E."/>
            <person name="Ritland K."/>
            <person name="Bohlmann J."/>
        </authorList>
    </citation>
    <scope>NUCLEOTIDE SEQUENCE</scope>
    <source>
        <tissue evidence="2">Bud</tissue>
    </source>
</reference>
<evidence type="ECO:0000256" key="1">
    <source>
        <dbReference type="SAM" id="MobiDB-lite"/>
    </source>
</evidence>
<dbReference type="AlphaFoldDB" id="D5AAG0"/>